<proteinExistence type="predicted"/>
<feature type="domain" description="Fumarylacetoacetase-like C-terminal" evidence="2">
    <location>
        <begin position="101"/>
        <end position="260"/>
    </location>
</feature>
<keyword evidence="4" id="KW-1185">Reference proteome</keyword>
<dbReference type="PANTHER" id="PTHR30143">
    <property type="entry name" value="ACID HYDRATASE"/>
    <property type="match status" value="1"/>
</dbReference>
<gene>
    <name evidence="3" type="ORF">SBA_ch2_4290</name>
</gene>
<organism evidence="3 4">
    <name type="scientific">Sphingomonas bisphenolicum</name>
    <dbReference type="NCBI Taxonomy" id="296544"/>
    <lineage>
        <taxon>Bacteria</taxon>
        <taxon>Pseudomonadati</taxon>
        <taxon>Pseudomonadota</taxon>
        <taxon>Alphaproteobacteria</taxon>
        <taxon>Sphingomonadales</taxon>
        <taxon>Sphingomonadaceae</taxon>
        <taxon>Sphingomonas</taxon>
    </lineage>
</organism>
<protein>
    <submittedName>
        <fullName evidence="3">2-keto-4-pentenoate hydratase</fullName>
    </submittedName>
</protein>
<dbReference type="SUPFAM" id="SSF56529">
    <property type="entry name" value="FAH"/>
    <property type="match status" value="1"/>
</dbReference>
<evidence type="ECO:0000256" key="1">
    <source>
        <dbReference type="ARBA" id="ARBA00023239"/>
    </source>
</evidence>
<evidence type="ECO:0000313" key="4">
    <source>
        <dbReference type="Proteomes" id="UP001059971"/>
    </source>
</evidence>
<accession>A0ABM7G9B3</accession>
<dbReference type="InterPro" id="IPR050772">
    <property type="entry name" value="Hydratase-Decarb/MhpD_sf"/>
</dbReference>
<name>A0ABM7G9B3_9SPHN</name>
<dbReference type="Pfam" id="PF01557">
    <property type="entry name" value="FAA_hydrolase"/>
    <property type="match status" value="1"/>
</dbReference>
<dbReference type="InterPro" id="IPR036663">
    <property type="entry name" value="Fumarylacetoacetase_C_sf"/>
</dbReference>
<evidence type="ECO:0000313" key="3">
    <source>
        <dbReference type="EMBL" id="BBF71896.1"/>
    </source>
</evidence>
<dbReference type="Gene3D" id="3.90.850.10">
    <property type="entry name" value="Fumarylacetoacetase-like, C-terminal domain"/>
    <property type="match status" value="1"/>
</dbReference>
<evidence type="ECO:0000259" key="2">
    <source>
        <dbReference type="Pfam" id="PF01557"/>
    </source>
</evidence>
<reference evidence="3" key="1">
    <citation type="submission" date="2018-07" db="EMBL/GenBank/DDBJ databases">
        <title>Complete genome sequence of Sphingomonas bisphenolicum strain AO1, a bisphenol A degradative bacterium isolated from Japanese farm field.</title>
        <authorList>
            <person name="Murakami M."/>
            <person name="Koh M."/>
            <person name="Koba S."/>
            <person name="Matsumura Y."/>
        </authorList>
    </citation>
    <scope>NUCLEOTIDE SEQUENCE</scope>
    <source>
        <strain evidence="3">AO1</strain>
    </source>
</reference>
<sequence length="261" mass="27752">MSDTSLNDGLAHELYRALREERAVPPLMSRFPDLTIDDAYAISLGALEKRKADGERVVGKKIGVTSKAVQDMLGVHQPDFGFLTDRMHVEGDIDVKANGLIQPRAEAEIGFILKDSLKGPGVTAAQVIAATEAIIPCFEIVDSRIENWKIGIVDTIADNASCGVYVLGDARADPRDHDLPNLHVTVTKNGQPLSEGYGHAVQGSPAEAVAWLANTLGAYGVTLEAGDVILSGSLVPLEPAKAGDIFEMQLHGVGACTARFV</sequence>
<keyword evidence="1" id="KW-0456">Lyase</keyword>
<dbReference type="PANTHER" id="PTHR30143:SF0">
    <property type="entry name" value="2-KETO-4-PENTENOATE HYDRATASE"/>
    <property type="match status" value="1"/>
</dbReference>
<dbReference type="Proteomes" id="UP001059971">
    <property type="component" value="Chromosome 2"/>
</dbReference>
<dbReference type="EMBL" id="AP018818">
    <property type="protein sequence ID" value="BBF71896.1"/>
    <property type="molecule type" value="Genomic_DNA"/>
</dbReference>
<dbReference type="InterPro" id="IPR011234">
    <property type="entry name" value="Fumarylacetoacetase-like_C"/>
</dbReference>